<accession>A0ABV0VAL2</accession>
<proteinExistence type="predicted"/>
<dbReference type="Proteomes" id="UP001482620">
    <property type="component" value="Unassembled WGS sequence"/>
</dbReference>
<keyword evidence="2" id="KW-1185">Reference proteome</keyword>
<evidence type="ECO:0000313" key="1">
    <source>
        <dbReference type="EMBL" id="MEQ2254371.1"/>
    </source>
</evidence>
<dbReference type="EMBL" id="JAHRIQ010104423">
    <property type="protein sequence ID" value="MEQ2254371.1"/>
    <property type="molecule type" value="Genomic_DNA"/>
</dbReference>
<sequence length="108" mass="12136">MAFDTSVAVQKQKMDVCHAVQQSTFEALILAACLGCVLNNHQQLEVLCGINKSHLGSDRDRNKLHKVSELSFRTSFCFLTRQAASSCKERCGLIQFLSTYFPCTFWAI</sequence>
<name>A0ABV0VAL2_9TELE</name>
<reference evidence="1 2" key="1">
    <citation type="submission" date="2021-06" db="EMBL/GenBank/DDBJ databases">
        <authorList>
            <person name="Palmer J.M."/>
        </authorList>
    </citation>
    <scope>NUCLEOTIDE SEQUENCE [LARGE SCALE GENOMIC DNA]</scope>
    <source>
        <strain evidence="2">if_2019</strain>
        <tissue evidence="1">Muscle</tissue>
    </source>
</reference>
<comment type="caution">
    <text evidence="1">The sequence shown here is derived from an EMBL/GenBank/DDBJ whole genome shotgun (WGS) entry which is preliminary data.</text>
</comment>
<protein>
    <submittedName>
        <fullName evidence="1">Uncharacterized protein</fullName>
    </submittedName>
</protein>
<evidence type="ECO:0000313" key="2">
    <source>
        <dbReference type="Proteomes" id="UP001482620"/>
    </source>
</evidence>
<organism evidence="1 2">
    <name type="scientific">Ilyodon furcidens</name>
    <name type="common">goldbreast splitfin</name>
    <dbReference type="NCBI Taxonomy" id="33524"/>
    <lineage>
        <taxon>Eukaryota</taxon>
        <taxon>Metazoa</taxon>
        <taxon>Chordata</taxon>
        <taxon>Craniata</taxon>
        <taxon>Vertebrata</taxon>
        <taxon>Euteleostomi</taxon>
        <taxon>Actinopterygii</taxon>
        <taxon>Neopterygii</taxon>
        <taxon>Teleostei</taxon>
        <taxon>Neoteleostei</taxon>
        <taxon>Acanthomorphata</taxon>
        <taxon>Ovalentaria</taxon>
        <taxon>Atherinomorphae</taxon>
        <taxon>Cyprinodontiformes</taxon>
        <taxon>Goodeidae</taxon>
        <taxon>Ilyodon</taxon>
    </lineage>
</organism>
<gene>
    <name evidence="1" type="ORF">ILYODFUR_003086</name>
</gene>